<sequence>MPSNRTTLHVVGFGSSLRARELAYEFERYGRLVRCDIPAPRGGRRNPFAFIEFEDPRDAEDAYHEMHGRRVDGYPLKIEWARNTPRSTWRSDGGDGGRGRGASPYGGGSRRRSRSPPRHSSSRRYSRSRSVSRSRSRSPLPPRRAGRGDSRSSMARRSRSPPSRSPMRDNGDDHRPSRRYSRSRSRSPSANGKRYSRSPSPAANGGARSSADEGENRGWE</sequence>
<feature type="compositionally biased region" description="Basic and acidic residues" evidence="2">
    <location>
        <begin position="166"/>
        <end position="175"/>
    </location>
</feature>
<organism evidence="4 5">
    <name type="scientific">Dimargaris verticillata</name>
    <dbReference type="NCBI Taxonomy" id="2761393"/>
    <lineage>
        <taxon>Eukaryota</taxon>
        <taxon>Fungi</taxon>
        <taxon>Fungi incertae sedis</taxon>
        <taxon>Zoopagomycota</taxon>
        <taxon>Kickxellomycotina</taxon>
        <taxon>Dimargaritomycetes</taxon>
        <taxon>Dimargaritales</taxon>
        <taxon>Dimargaritaceae</taxon>
        <taxon>Dimargaris</taxon>
    </lineage>
</organism>
<feature type="compositionally biased region" description="Gly residues" evidence="2">
    <location>
        <begin position="99"/>
        <end position="108"/>
    </location>
</feature>
<feature type="compositionally biased region" description="Basic residues" evidence="2">
    <location>
        <begin position="176"/>
        <end position="185"/>
    </location>
</feature>
<accession>A0A9W8AZR2</accession>
<gene>
    <name evidence="4" type="ORF">H4R34_003964</name>
</gene>
<dbReference type="InterPro" id="IPR035979">
    <property type="entry name" value="RBD_domain_sf"/>
</dbReference>
<dbReference type="InterPro" id="IPR000504">
    <property type="entry name" value="RRM_dom"/>
</dbReference>
<evidence type="ECO:0000313" key="5">
    <source>
        <dbReference type="Proteomes" id="UP001151582"/>
    </source>
</evidence>
<dbReference type="PROSITE" id="PS50102">
    <property type="entry name" value="RRM"/>
    <property type="match status" value="1"/>
</dbReference>
<evidence type="ECO:0000313" key="4">
    <source>
        <dbReference type="EMBL" id="KAJ1976490.1"/>
    </source>
</evidence>
<dbReference type="Gene3D" id="3.30.70.330">
    <property type="match status" value="1"/>
</dbReference>
<dbReference type="Proteomes" id="UP001151582">
    <property type="component" value="Unassembled WGS sequence"/>
</dbReference>
<dbReference type="InterPro" id="IPR050907">
    <property type="entry name" value="SRSF"/>
</dbReference>
<dbReference type="GO" id="GO:0003723">
    <property type="term" value="F:RNA binding"/>
    <property type="evidence" value="ECO:0007669"/>
    <property type="project" value="UniProtKB-UniRule"/>
</dbReference>
<dbReference type="PANTHER" id="PTHR23147">
    <property type="entry name" value="SERINE/ARGININE RICH SPLICING FACTOR"/>
    <property type="match status" value="1"/>
</dbReference>
<feature type="compositionally biased region" description="Basic and acidic residues" evidence="2">
    <location>
        <begin position="210"/>
        <end position="220"/>
    </location>
</feature>
<dbReference type="OrthoDB" id="5970at2759"/>
<proteinExistence type="predicted"/>
<keyword evidence="1" id="KW-0694">RNA-binding</keyword>
<dbReference type="AlphaFoldDB" id="A0A9W8AZR2"/>
<protein>
    <recommendedName>
        <fullName evidence="3">RRM domain-containing protein</fullName>
    </recommendedName>
</protein>
<dbReference type="InterPro" id="IPR012677">
    <property type="entry name" value="Nucleotide-bd_a/b_plait_sf"/>
</dbReference>
<dbReference type="EMBL" id="JANBQB010000427">
    <property type="protein sequence ID" value="KAJ1976490.1"/>
    <property type="molecule type" value="Genomic_DNA"/>
</dbReference>
<evidence type="ECO:0000256" key="1">
    <source>
        <dbReference type="PROSITE-ProRule" id="PRU00176"/>
    </source>
</evidence>
<feature type="domain" description="RRM" evidence="3">
    <location>
        <begin position="6"/>
        <end position="83"/>
    </location>
</feature>
<feature type="region of interest" description="Disordered" evidence="2">
    <location>
        <begin position="85"/>
        <end position="220"/>
    </location>
</feature>
<keyword evidence="5" id="KW-1185">Reference proteome</keyword>
<reference evidence="4" key="1">
    <citation type="submission" date="2022-07" db="EMBL/GenBank/DDBJ databases">
        <title>Phylogenomic reconstructions and comparative analyses of Kickxellomycotina fungi.</title>
        <authorList>
            <person name="Reynolds N.K."/>
            <person name="Stajich J.E."/>
            <person name="Barry K."/>
            <person name="Grigoriev I.V."/>
            <person name="Crous P."/>
            <person name="Smith M.E."/>
        </authorList>
    </citation>
    <scope>NUCLEOTIDE SEQUENCE</scope>
    <source>
        <strain evidence="4">RSA 567</strain>
    </source>
</reference>
<dbReference type="SUPFAM" id="SSF54928">
    <property type="entry name" value="RNA-binding domain, RBD"/>
    <property type="match status" value="1"/>
</dbReference>
<feature type="compositionally biased region" description="Basic residues" evidence="2">
    <location>
        <begin position="109"/>
        <end position="136"/>
    </location>
</feature>
<evidence type="ECO:0000256" key="2">
    <source>
        <dbReference type="SAM" id="MobiDB-lite"/>
    </source>
</evidence>
<dbReference type="Pfam" id="PF00076">
    <property type="entry name" value="RRM_1"/>
    <property type="match status" value="1"/>
</dbReference>
<comment type="caution">
    <text evidence="4">The sequence shown here is derived from an EMBL/GenBank/DDBJ whole genome shotgun (WGS) entry which is preliminary data.</text>
</comment>
<name>A0A9W8AZR2_9FUNG</name>
<dbReference type="SMART" id="SM00360">
    <property type="entry name" value="RRM"/>
    <property type="match status" value="1"/>
</dbReference>
<evidence type="ECO:0000259" key="3">
    <source>
        <dbReference type="PROSITE" id="PS50102"/>
    </source>
</evidence>